<reference evidence="1" key="2">
    <citation type="submission" date="2020-06" db="EMBL/GenBank/DDBJ databases">
        <authorList>
            <person name="Sheffer M."/>
        </authorList>
    </citation>
    <scope>NUCLEOTIDE SEQUENCE</scope>
</reference>
<reference evidence="1" key="1">
    <citation type="journal article" date="2020" name="bioRxiv">
        <title>Chromosome-level reference genome of the European wasp spider Argiope bruennichi: a resource for studies on range expansion and evolutionary adaptation.</title>
        <authorList>
            <person name="Sheffer M.M."/>
            <person name="Hoppe A."/>
            <person name="Krehenwinkel H."/>
            <person name="Uhl G."/>
            <person name="Kuss A.W."/>
            <person name="Jensen L."/>
            <person name="Jensen C."/>
            <person name="Gillespie R.G."/>
            <person name="Hoff K.J."/>
            <person name="Prost S."/>
        </authorList>
    </citation>
    <scope>NUCLEOTIDE SEQUENCE</scope>
</reference>
<comment type="caution">
    <text evidence="1">The sequence shown here is derived from an EMBL/GenBank/DDBJ whole genome shotgun (WGS) entry which is preliminary data.</text>
</comment>
<evidence type="ECO:0000313" key="2">
    <source>
        <dbReference type="Proteomes" id="UP000807504"/>
    </source>
</evidence>
<dbReference type="AlphaFoldDB" id="A0A8T0E557"/>
<proteinExistence type="predicted"/>
<sequence>MAKDIFFVSVGCLHLGYTAIKIYQAFNNDFPFFTSNEKNIRNLFQSDKSEIAQFTEPDAQIKAVDVCLNDSDLVSVESIPELSRSNNGKSLKAMIANNCETNKKNYFISEKSPPSLSRRAQAIKTAMTMKSKRWFREQTKKDYDSLIFHSATNYKYAKRLGFDAKLAPQRKGMH</sequence>
<dbReference type="Proteomes" id="UP000807504">
    <property type="component" value="Unassembled WGS sequence"/>
</dbReference>
<organism evidence="1 2">
    <name type="scientific">Argiope bruennichi</name>
    <name type="common">Wasp spider</name>
    <name type="synonym">Aranea bruennichi</name>
    <dbReference type="NCBI Taxonomy" id="94029"/>
    <lineage>
        <taxon>Eukaryota</taxon>
        <taxon>Metazoa</taxon>
        <taxon>Ecdysozoa</taxon>
        <taxon>Arthropoda</taxon>
        <taxon>Chelicerata</taxon>
        <taxon>Arachnida</taxon>
        <taxon>Araneae</taxon>
        <taxon>Araneomorphae</taxon>
        <taxon>Entelegynae</taxon>
        <taxon>Araneoidea</taxon>
        <taxon>Araneidae</taxon>
        <taxon>Argiope</taxon>
    </lineage>
</organism>
<protein>
    <submittedName>
        <fullName evidence="1">Uncharacterized protein</fullName>
    </submittedName>
</protein>
<gene>
    <name evidence="1" type="ORF">HNY73_019983</name>
</gene>
<keyword evidence="2" id="KW-1185">Reference proteome</keyword>
<evidence type="ECO:0000313" key="1">
    <source>
        <dbReference type="EMBL" id="KAF8766969.1"/>
    </source>
</evidence>
<accession>A0A8T0E557</accession>
<name>A0A8T0E557_ARGBR</name>
<dbReference type="EMBL" id="JABXBU010002230">
    <property type="protein sequence ID" value="KAF8766969.1"/>
    <property type="molecule type" value="Genomic_DNA"/>
</dbReference>